<dbReference type="GO" id="GO:0046872">
    <property type="term" value="F:metal ion binding"/>
    <property type="evidence" value="ECO:0007669"/>
    <property type="project" value="UniProtKB-KW"/>
</dbReference>
<keyword evidence="3" id="KW-0408">Iron</keyword>
<organism evidence="6">
    <name type="scientific">marine metagenome</name>
    <dbReference type="NCBI Taxonomy" id="408172"/>
    <lineage>
        <taxon>unclassified sequences</taxon>
        <taxon>metagenomes</taxon>
        <taxon>ecological metagenomes</taxon>
    </lineage>
</organism>
<accession>A0A382VLI4</accession>
<sequence length="53" mass="5688">TPDGALWFSGGITVERTDGQPFEARNRATLCRCGNSKNKPLCDGTQKEIGFSG</sequence>
<evidence type="ECO:0000256" key="3">
    <source>
        <dbReference type="ARBA" id="ARBA00023004"/>
    </source>
</evidence>
<protein>
    <recommendedName>
        <fullName evidence="5">Iron-binding zinc finger CDGSH type domain-containing protein</fullName>
    </recommendedName>
</protein>
<dbReference type="AlphaFoldDB" id="A0A382VLI4"/>
<feature type="non-terminal residue" evidence="6">
    <location>
        <position position="1"/>
    </location>
</feature>
<keyword evidence="2" id="KW-0479">Metal-binding</keyword>
<dbReference type="EMBL" id="UINC01152539">
    <property type="protein sequence ID" value="SVD46771.1"/>
    <property type="molecule type" value="Genomic_DNA"/>
</dbReference>
<dbReference type="GO" id="GO:0005737">
    <property type="term" value="C:cytoplasm"/>
    <property type="evidence" value="ECO:0007669"/>
    <property type="project" value="UniProtKB-ARBA"/>
</dbReference>
<feature type="domain" description="Iron-binding zinc finger CDGSH type" evidence="5">
    <location>
        <begin position="15"/>
        <end position="52"/>
    </location>
</feature>
<dbReference type="InterPro" id="IPR042216">
    <property type="entry name" value="MitoNEET_CISD"/>
</dbReference>
<dbReference type="Pfam" id="PF09360">
    <property type="entry name" value="zf-CDGSH"/>
    <property type="match status" value="1"/>
</dbReference>
<dbReference type="SMART" id="SM00704">
    <property type="entry name" value="ZnF_CDGSH"/>
    <property type="match status" value="1"/>
</dbReference>
<dbReference type="GO" id="GO:0051537">
    <property type="term" value="F:2 iron, 2 sulfur cluster binding"/>
    <property type="evidence" value="ECO:0007669"/>
    <property type="project" value="UniProtKB-KW"/>
</dbReference>
<evidence type="ECO:0000259" key="5">
    <source>
        <dbReference type="SMART" id="SM00704"/>
    </source>
</evidence>
<dbReference type="Gene3D" id="3.40.5.90">
    <property type="entry name" value="CDGSH iron-sulfur domain, mitoNEET-type"/>
    <property type="match status" value="1"/>
</dbReference>
<evidence type="ECO:0000256" key="1">
    <source>
        <dbReference type="ARBA" id="ARBA00022714"/>
    </source>
</evidence>
<dbReference type="InterPro" id="IPR018967">
    <property type="entry name" value="FeS-contain_CDGSH-typ"/>
</dbReference>
<keyword evidence="4" id="KW-0411">Iron-sulfur</keyword>
<reference evidence="6" key="1">
    <citation type="submission" date="2018-05" db="EMBL/GenBank/DDBJ databases">
        <authorList>
            <person name="Lanie J.A."/>
            <person name="Ng W.-L."/>
            <person name="Kazmierczak K.M."/>
            <person name="Andrzejewski T.M."/>
            <person name="Davidsen T.M."/>
            <person name="Wayne K.J."/>
            <person name="Tettelin H."/>
            <person name="Glass J.I."/>
            <person name="Rusch D."/>
            <person name="Podicherti R."/>
            <person name="Tsui H.-C.T."/>
            <person name="Winkler M.E."/>
        </authorList>
    </citation>
    <scope>NUCLEOTIDE SEQUENCE</scope>
</reference>
<evidence type="ECO:0000256" key="2">
    <source>
        <dbReference type="ARBA" id="ARBA00022723"/>
    </source>
</evidence>
<name>A0A382VLI4_9ZZZZ</name>
<keyword evidence="1" id="KW-0001">2Fe-2S</keyword>
<gene>
    <name evidence="6" type="ORF">METZ01_LOCUS399625</name>
</gene>
<evidence type="ECO:0000313" key="6">
    <source>
        <dbReference type="EMBL" id="SVD46771.1"/>
    </source>
</evidence>
<evidence type="ECO:0000256" key="4">
    <source>
        <dbReference type="ARBA" id="ARBA00023014"/>
    </source>
</evidence>
<proteinExistence type="predicted"/>